<feature type="domain" description="Flagellar hook-length control protein-like C-terminal" evidence="2">
    <location>
        <begin position="358"/>
        <end position="431"/>
    </location>
</feature>
<feature type="region of interest" description="Disordered" evidence="1">
    <location>
        <begin position="457"/>
        <end position="477"/>
    </location>
</feature>
<accession>A0A2N4TZ01</accession>
<dbReference type="Gene3D" id="3.30.750.140">
    <property type="match status" value="1"/>
</dbReference>
<organism evidence="3 4">
    <name type="scientific">Pollutimonas subterranea</name>
    <dbReference type="NCBI Taxonomy" id="2045210"/>
    <lineage>
        <taxon>Bacteria</taxon>
        <taxon>Pseudomonadati</taxon>
        <taxon>Pseudomonadota</taxon>
        <taxon>Betaproteobacteria</taxon>
        <taxon>Burkholderiales</taxon>
        <taxon>Alcaligenaceae</taxon>
        <taxon>Pollutimonas</taxon>
    </lineage>
</organism>
<dbReference type="RefSeq" id="WP_102075823.1">
    <property type="nucleotide sequence ID" value="NZ_PDNW01000033.1"/>
</dbReference>
<sequence length="477" mass="47563">MNTPTITTALPSASTNSGGTRAGDSREPDAATPSFSSVLTGQQTNEPAPAKAIPVNTDAAPKKGDAQDIAVDVAEPTDEALAEDVAEQGLGLPQIALNIAAEAALAMAARQTGALHATQGGAAAITTTLPAGVQPNGIPADADALAAELARGNPLAISIAATQAGANSAAALAGTAKHDATAKAPLSALKPDAQAATIAKAIELPAGFVPAQATAQPLHAAPDTRKALPHQTELNLRKAPTVAGDTRKGLLPAQTLAADITIAKTATLDAAALAADIASVSARASFAGASAQTDLNASQAGSITAASGNTGFPGTLGSMPTTGASATPPGIATPLQSPQWGAEFGRQFVSLTQGGHNMPHTAELRLDPPELGPLRISINISDNVAHAVFTSPHAAVRQTVENSLPQLQQLLAQAGISLGQTSVNDQGQTDQSFNDSFGASRKATTTVSDDAIGDVAGMDARSPARSRAPDALVDTFA</sequence>
<feature type="region of interest" description="Disordered" evidence="1">
    <location>
        <begin position="422"/>
        <end position="445"/>
    </location>
</feature>
<feature type="compositionally biased region" description="Polar residues" evidence="1">
    <location>
        <begin position="1"/>
        <end position="19"/>
    </location>
</feature>
<keyword evidence="4" id="KW-1185">Reference proteome</keyword>
<gene>
    <name evidence="3" type="ORF">CR159_20585</name>
</gene>
<dbReference type="PANTHER" id="PTHR37533">
    <property type="entry name" value="FLAGELLAR HOOK-LENGTH CONTROL PROTEIN"/>
    <property type="match status" value="1"/>
</dbReference>
<reference evidence="3 4" key="1">
    <citation type="submission" date="2017-10" db="EMBL/GenBank/DDBJ databases">
        <title>Two draft genome sequences of Pusillimonas sp. strains isolated from a nitrate- and radionuclide-contaminated groundwater in Russia.</title>
        <authorList>
            <person name="Grouzdev D.S."/>
            <person name="Tourova T.P."/>
            <person name="Goeva M.A."/>
            <person name="Babich T.L."/>
            <person name="Sokolova D.S."/>
            <person name="Abdullin R."/>
            <person name="Poltaraus A.B."/>
            <person name="Toshchakov S.V."/>
            <person name="Nazina T.N."/>
        </authorList>
    </citation>
    <scope>NUCLEOTIDE SEQUENCE [LARGE SCALE GENOMIC DNA]</scope>
    <source>
        <strain evidence="3 4">JR1/69-3-13</strain>
    </source>
</reference>
<comment type="caution">
    <text evidence="3">The sequence shown here is derived from an EMBL/GenBank/DDBJ whole genome shotgun (WGS) entry which is preliminary data.</text>
</comment>
<dbReference type="InterPro" id="IPR052563">
    <property type="entry name" value="FliK"/>
</dbReference>
<dbReference type="CDD" id="cd17470">
    <property type="entry name" value="T3SS_Flik_C"/>
    <property type="match status" value="1"/>
</dbReference>
<evidence type="ECO:0000313" key="3">
    <source>
        <dbReference type="EMBL" id="PLC47995.1"/>
    </source>
</evidence>
<dbReference type="EMBL" id="PDNW01000033">
    <property type="protein sequence ID" value="PLC47995.1"/>
    <property type="molecule type" value="Genomic_DNA"/>
</dbReference>
<dbReference type="Proteomes" id="UP000234190">
    <property type="component" value="Unassembled WGS sequence"/>
</dbReference>
<dbReference type="Pfam" id="PF02120">
    <property type="entry name" value="Flg_hook"/>
    <property type="match status" value="1"/>
</dbReference>
<feature type="compositionally biased region" description="Polar residues" evidence="1">
    <location>
        <begin position="33"/>
        <end position="46"/>
    </location>
</feature>
<protein>
    <recommendedName>
        <fullName evidence="2">Flagellar hook-length control protein-like C-terminal domain-containing protein</fullName>
    </recommendedName>
</protein>
<evidence type="ECO:0000259" key="2">
    <source>
        <dbReference type="Pfam" id="PF02120"/>
    </source>
</evidence>
<dbReference type="InterPro" id="IPR021136">
    <property type="entry name" value="Flagellar_hook_control-like_C"/>
</dbReference>
<proteinExistence type="predicted"/>
<dbReference type="OrthoDB" id="8679885at2"/>
<feature type="region of interest" description="Disordered" evidence="1">
    <location>
        <begin position="309"/>
        <end position="331"/>
    </location>
</feature>
<dbReference type="InterPro" id="IPR038610">
    <property type="entry name" value="FliK-like_C_sf"/>
</dbReference>
<evidence type="ECO:0000313" key="4">
    <source>
        <dbReference type="Proteomes" id="UP000234190"/>
    </source>
</evidence>
<dbReference type="PANTHER" id="PTHR37533:SF2">
    <property type="entry name" value="FLAGELLAR HOOK-LENGTH CONTROL PROTEIN"/>
    <property type="match status" value="1"/>
</dbReference>
<feature type="region of interest" description="Disordered" evidence="1">
    <location>
        <begin position="1"/>
        <end position="63"/>
    </location>
</feature>
<dbReference type="AlphaFoldDB" id="A0A2N4TZ01"/>
<feature type="compositionally biased region" description="Low complexity" evidence="1">
    <location>
        <begin position="459"/>
        <end position="471"/>
    </location>
</feature>
<feature type="compositionally biased region" description="Polar residues" evidence="1">
    <location>
        <begin position="309"/>
        <end position="325"/>
    </location>
</feature>
<evidence type="ECO:0000256" key="1">
    <source>
        <dbReference type="SAM" id="MobiDB-lite"/>
    </source>
</evidence>
<name>A0A2N4TZ01_9BURK</name>